<dbReference type="Pfam" id="PF03577">
    <property type="entry name" value="Peptidase_C69"/>
    <property type="match status" value="1"/>
</dbReference>
<evidence type="ECO:0000256" key="1">
    <source>
        <dbReference type="ARBA" id="ARBA00001670"/>
    </source>
</evidence>
<evidence type="ECO:0000256" key="6">
    <source>
        <dbReference type="RuleBase" id="RU364089"/>
    </source>
</evidence>
<dbReference type="GO" id="GO:0070004">
    <property type="term" value="F:cysteine-type exopeptidase activity"/>
    <property type="evidence" value="ECO:0007669"/>
    <property type="project" value="InterPro"/>
</dbReference>
<reference evidence="7 8" key="1">
    <citation type="submission" date="2018-08" db="EMBL/GenBank/DDBJ databases">
        <title>A genome reference for cultivated species of the human gut microbiota.</title>
        <authorList>
            <person name="Zou Y."/>
            <person name="Xue W."/>
            <person name="Luo G."/>
        </authorList>
    </citation>
    <scope>NUCLEOTIDE SEQUENCE [LARGE SCALE GENOMIC DNA]</scope>
    <source>
        <strain evidence="7 8">TF08-14</strain>
    </source>
</reference>
<keyword evidence="3 6" id="KW-0645">Protease</keyword>
<evidence type="ECO:0000256" key="2">
    <source>
        <dbReference type="ARBA" id="ARBA00007225"/>
    </source>
</evidence>
<keyword evidence="5 6" id="KW-0224">Dipeptidase</keyword>
<evidence type="ECO:0000313" key="8">
    <source>
        <dbReference type="Proteomes" id="UP000260943"/>
    </source>
</evidence>
<dbReference type="InterPro" id="IPR047804">
    <property type="entry name" value="C69_dipept_A-like"/>
</dbReference>
<gene>
    <name evidence="7" type="ORF">DXC81_09590</name>
</gene>
<comment type="catalytic activity">
    <reaction evidence="1">
        <text>an L-aminoacyl-L-amino acid + H2O = 2 an L-alpha-amino acid</text>
        <dbReference type="Rhea" id="RHEA:48940"/>
        <dbReference type="ChEBI" id="CHEBI:15377"/>
        <dbReference type="ChEBI" id="CHEBI:59869"/>
        <dbReference type="ChEBI" id="CHEBI:77460"/>
        <dbReference type="EC" id="3.4.13.19"/>
    </reaction>
</comment>
<organism evidence="7 8">
    <name type="scientific">Collinsella tanakaei</name>
    <dbReference type="NCBI Taxonomy" id="626935"/>
    <lineage>
        <taxon>Bacteria</taxon>
        <taxon>Bacillati</taxon>
        <taxon>Actinomycetota</taxon>
        <taxon>Coriobacteriia</taxon>
        <taxon>Coriobacteriales</taxon>
        <taxon>Coriobacteriaceae</taxon>
        <taxon>Collinsella</taxon>
    </lineage>
</organism>
<accession>A0A3E4QPA3</accession>
<dbReference type="PANTHER" id="PTHR12994">
    <property type="entry name" value="SECERNIN"/>
    <property type="match status" value="1"/>
</dbReference>
<dbReference type="EMBL" id="QSRJ01000013">
    <property type="protein sequence ID" value="RGL08048.1"/>
    <property type="molecule type" value="Genomic_DNA"/>
</dbReference>
<evidence type="ECO:0000256" key="4">
    <source>
        <dbReference type="ARBA" id="ARBA00022801"/>
    </source>
</evidence>
<protein>
    <recommendedName>
        <fullName evidence="6">Dipeptidase</fullName>
        <ecNumber evidence="6">3.4.-.-</ecNumber>
    </recommendedName>
</protein>
<name>A0A3E4QPA3_9ACTN</name>
<dbReference type="NCBIfam" id="NF033678">
    <property type="entry name" value="C69_fam_dipept"/>
    <property type="match status" value="1"/>
</dbReference>
<dbReference type="InterPro" id="IPR005322">
    <property type="entry name" value="Peptidase_C69"/>
</dbReference>
<evidence type="ECO:0000256" key="5">
    <source>
        <dbReference type="ARBA" id="ARBA00022997"/>
    </source>
</evidence>
<comment type="caution">
    <text evidence="7">The sequence shown here is derived from an EMBL/GenBank/DDBJ whole genome shotgun (WGS) entry which is preliminary data.</text>
</comment>
<dbReference type="GO" id="GO:0006508">
    <property type="term" value="P:proteolysis"/>
    <property type="evidence" value="ECO:0007669"/>
    <property type="project" value="UniProtKB-KW"/>
</dbReference>
<dbReference type="EC" id="3.4.-.-" evidence="6"/>
<keyword evidence="4 6" id="KW-0378">Hydrolase</keyword>
<dbReference type="RefSeq" id="WP_117680191.1">
    <property type="nucleotide sequence ID" value="NZ_QSRJ01000013.1"/>
</dbReference>
<comment type="similarity">
    <text evidence="2 6">Belongs to the peptidase C69 family.</text>
</comment>
<dbReference type="Proteomes" id="UP000260943">
    <property type="component" value="Unassembled WGS sequence"/>
</dbReference>
<dbReference type="AlphaFoldDB" id="A0A3E4QPA3"/>
<evidence type="ECO:0000256" key="3">
    <source>
        <dbReference type="ARBA" id="ARBA00022670"/>
    </source>
</evidence>
<dbReference type="PANTHER" id="PTHR12994:SF17">
    <property type="entry name" value="LD30995P"/>
    <property type="match status" value="1"/>
</dbReference>
<evidence type="ECO:0000313" key="7">
    <source>
        <dbReference type="EMBL" id="RGL08048.1"/>
    </source>
</evidence>
<dbReference type="GO" id="GO:0016805">
    <property type="term" value="F:dipeptidase activity"/>
    <property type="evidence" value="ECO:0007669"/>
    <property type="project" value="UniProtKB-KW"/>
</dbReference>
<sequence>MACTTILVGKDASYDGSTIVARNEDSPGGQFEPKRMQVVLPKDQPRVYTSVESHLTIDLPEEPMRYTSVPDAIEGHGVWAAAGFNELNVGMSATETITSNERVLGADPLVVYTPASGVEGEEGYVPACPGGLGEEDFVTLVLPYIRSAREGVERLGALLEKYGTYEMNGIAFSDVDEIWWLETVGGHHWIAKRVPDDMYVTMPNQLGIDWFDLGDAEGEQLEHMASPDLRAWMADNHLDLTLRGEYAFFSEDEYELIEDGDDDYIEDLDEDLDDDGVDGDDLEDVFVLDAGRFEDIFNPREAFGSRSDSDHVYNTPRAWCMQRFLNPHDVWEGPFADYTPESDDIPWARVPERKVTIEDVKYVLSAHYQGTPYDPYGKHGTPETRSLYRPIGINRNGQLAVLQVRPYVDEDHRAIQWMAFGSNPFNALVPFYANVDTLPEYLCNTAATVTTDSFYWSNRLIAALADARFRDNAAHIERYQEKVGARGHQMLRETDRAVADASGEELVRALEQANDRMARFLREQTDALLGKVLHTTSLSMRNGFAMSDN</sequence>
<proteinExistence type="inferred from homology"/>